<dbReference type="AlphaFoldDB" id="A0A915DXW4"/>
<dbReference type="WBParaSite" id="jg24329">
    <property type="protein sequence ID" value="jg24329"/>
    <property type="gene ID" value="jg24329"/>
</dbReference>
<proteinExistence type="predicted"/>
<organism evidence="2 3">
    <name type="scientific">Ditylenchus dipsaci</name>
    <dbReference type="NCBI Taxonomy" id="166011"/>
    <lineage>
        <taxon>Eukaryota</taxon>
        <taxon>Metazoa</taxon>
        <taxon>Ecdysozoa</taxon>
        <taxon>Nematoda</taxon>
        <taxon>Chromadorea</taxon>
        <taxon>Rhabditida</taxon>
        <taxon>Tylenchina</taxon>
        <taxon>Tylenchomorpha</taxon>
        <taxon>Sphaerularioidea</taxon>
        <taxon>Anguinidae</taxon>
        <taxon>Anguininae</taxon>
        <taxon>Ditylenchus</taxon>
    </lineage>
</organism>
<evidence type="ECO:0000313" key="2">
    <source>
        <dbReference type="Proteomes" id="UP000887574"/>
    </source>
</evidence>
<evidence type="ECO:0000256" key="1">
    <source>
        <dbReference type="SAM" id="MobiDB-lite"/>
    </source>
</evidence>
<feature type="region of interest" description="Disordered" evidence="1">
    <location>
        <begin position="92"/>
        <end position="113"/>
    </location>
</feature>
<accession>A0A915DXW4</accession>
<feature type="compositionally biased region" description="Low complexity" evidence="1">
    <location>
        <begin position="97"/>
        <end position="106"/>
    </location>
</feature>
<sequence length="142" mass="14761">MLLGSFAKMTAASKSPAMSSSPAAKSVDCCRWANVTLLLKKLSVESPKVSLGTPVLATEVVKKDSPKPGAFFGKGGGGGGAMIPAAALERRSPANQFSSSPSFSSPRNPKGVELRLETTGGSSNRREMASMQFCTGCCRFLL</sequence>
<protein>
    <submittedName>
        <fullName evidence="3">Uncharacterized protein</fullName>
    </submittedName>
</protein>
<keyword evidence="2" id="KW-1185">Reference proteome</keyword>
<evidence type="ECO:0000313" key="3">
    <source>
        <dbReference type="WBParaSite" id="jg24329"/>
    </source>
</evidence>
<name>A0A915DXW4_9BILA</name>
<dbReference type="Proteomes" id="UP000887574">
    <property type="component" value="Unplaced"/>
</dbReference>
<reference evidence="3" key="1">
    <citation type="submission" date="2022-11" db="UniProtKB">
        <authorList>
            <consortium name="WormBaseParasite"/>
        </authorList>
    </citation>
    <scope>IDENTIFICATION</scope>
</reference>